<keyword evidence="2" id="KW-1185">Reference proteome</keyword>
<reference evidence="1 2" key="1">
    <citation type="submission" date="2024-01" db="EMBL/GenBank/DDBJ databases">
        <title>The genomes of 5 underutilized Papilionoideae crops provide insights into root nodulation and disease resistanc.</title>
        <authorList>
            <person name="Jiang F."/>
        </authorList>
    </citation>
    <scope>NUCLEOTIDE SEQUENCE [LARGE SCALE GENOMIC DNA]</scope>
    <source>
        <strain evidence="1">DUOXIRENSHENG_FW03</strain>
        <tissue evidence="1">Leaves</tissue>
    </source>
</reference>
<protein>
    <submittedName>
        <fullName evidence="1">Uncharacterized protein</fullName>
    </submittedName>
</protein>
<evidence type="ECO:0000313" key="1">
    <source>
        <dbReference type="EMBL" id="KAK7380214.1"/>
    </source>
</evidence>
<accession>A0AAN9P145</accession>
<gene>
    <name evidence="1" type="ORF">VNO78_32717</name>
</gene>
<name>A0AAN9P145_PSOTE</name>
<dbReference type="EMBL" id="JAYMYS010000009">
    <property type="protein sequence ID" value="KAK7380214.1"/>
    <property type="molecule type" value="Genomic_DNA"/>
</dbReference>
<sequence>MPVKRPQQMKQPGKVKLFTGYSNGRRYDAAQNDTRQKFSRIIEGYIGGLSHAEMVGVLPHDYGKEVERSHQFDVSIWMECGHVIGQSASKAKPVNTKERKSRSGWCFKQSTGSSEGLLVLWDLTKFSKSNVFVRNHMIGIVETWVGQSVQSIMVNVSSPYELEGK</sequence>
<comment type="caution">
    <text evidence="1">The sequence shown here is derived from an EMBL/GenBank/DDBJ whole genome shotgun (WGS) entry which is preliminary data.</text>
</comment>
<evidence type="ECO:0000313" key="2">
    <source>
        <dbReference type="Proteomes" id="UP001386955"/>
    </source>
</evidence>
<proteinExistence type="predicted"/>
<organism evidence="1 2">
    <name type="scientific">Psophocarpus tetragonolobus</name>
    <name type="common">Winged bean</name>
    <name type="synonym">Dolichos tetragonolobus</name>
    <dbReference type="NCBI Taxonomy" id="3891"/>
    <lineage>
        <taxon>Eukaryota</taxon>
        <taxon>Viridiplantae</taxon>
        <taxon>Streptophyta</taxon>
        <taxon>Embryophyta</taxon>
        <taxon>Tracheophyta</taxon>
        <taxon>Spermatophyta</taxon>
        <taxon>Magnoliopsida</taxon>
        <taxon>eudicotyledons</taxon>
        <taxon>Gunneridae</taxon>
        <taxon>Pentapetalae</taxon>
        <taxon>rosids</taxon>
        <taxon>fabids</taxon>
        <taxon>Fabales</taxon>
        <taxon>Fabaceae</taxon>
        <taxon>Papilionoideae</taxon>
        <taxon>50 kb inversion clade</taxon>
        <taxon>NPAAA clade</taxon>
        <taxon>indigoferoid/millettioid clade</taxon>
        <taxon>Phaseoleae</taxon>
        <taxon>Psophocarpus</taxon>
    </lineage>
</organism>
<dbReference type="Proteomes" id="UP001386955">
    <property type="component" value="Unassembled WGS sequence"/>
</dbReference>
<dbReference type="AlphaFoldDB" id="A0AAN9P145"/>